<evidence type="ECO:0000259" key="1">
    <source>
        <dbReference type="Pfam" id="PF06985"/>
    </source>
</evidence>
<dbReference type="AlphaFoldDB" id="A0A8H4KZU1"/>
<name>A0A8H4KZU1_9HYPO</name>
<keyword evidence="3" id="KW-1185">Reference proteome</keyword>
<dbReference type="InterPro" id="IPR010730">
    <property type="entry name" value="HET"/>
</dbReference>
<gene>
    <name evidence="2" type="ORF">FALBO_14138</name>
</gene>
<reference evidence="2 3" key="1">
    <citation type="submission" date="2020-01" db="EMBL/GenBank/DDBJ databases">
        <title>Identification and distribution of gene clusters putatively required for synthesis of sphingolipid metabolism inhibitors in phylogenetically diverse species of the filamentous fungus Fusarium.</title>
        <authorList>
            <person name="Kim H.-S."/>
            <person name="Busman M."/>
            <person name="Brown D.W."/>
            <person name="Divon H."/>
            <person name="Uhlig S."/>
            <person name="Proctor R.H."/>
        </authorList>
    </citation>
    <scope>NUCLEOTIDE SEQUENCE [LARGE SCALE GENOMIC DNA]</scope>
    <source>
        <strain evidence="2 3">NRRL 20459</strain>
    </source>
</reference>
<dbReference type="EMBL" id="JAADYS010002252">
    <property type="protein sequence ID" value="KAF4459117.1"/>
    <property type="molecule type" value="Genomic_DNA"/>
</dbReference>
<organism evidence="2 3">
    <name type="scientific">Fusarium albosuccineum</name>
    <dbReference type="NCBI Taxonomy" id="1237068"/>
    <lineage>
        <taxon>Eukaryota</taxon>
        <taxon>Fungi</taxon>
        <taxon>Dikarya</taxon>
        <taxon>Ascomycota</taxon>
        <taxon>Pezizomycotina</taxon>
        <taxon>Sordariomycetes</taxon>
        <taxon>Hypocreomycetidae</taxon>
        <taxon>Hypocreales</taxon>
        <taxon>Nectriaceae</taxon>
        <taxon>Fusarium</taxon>
        <taxon>Fusarium decemcellulare species complex</taxon>
    </lineage>
</organism>
<dbReference type="PANTHER" id="PTHR33112:SF16">
    <property type="entry name" value="HETEROKARYON INCOMPATIBILITY DOMAIN-CONTAINING PROTEIN"/>
    <property type="match status" value="1"/>
</dbReference>
<dbReference type="Pfam" id="PF06985">
    <property type="entry name" value="HET"/>
    <property type="match status" value="1"/>
</dbReference>
<accession>A0A8H4KZU1</accession>
<evidence type="ECO:0000313" key="2">
    <source>
        <dbReference type="EMBL" id="KAF4459117.1"/>
    </source>
</evidence>
<dbReference type="PANTHER" id="PTHR33112">
    <property type="entry name" value="DOMAIN PROTEIN, PUTATIVE-RELATED"/>
    <property type="match status" value="1"/>
</dbReference>
<dbReference type="OrthoDB" id="5362512at2759"/>
<evidence type="ECO:0000313" key="3">
    <source>
        <dbReference type="Proteomes" id="UP000554235"/>
    </source>
</evidence>
<dbReference type="Proteomes" id="UP000554235">
    <property type="component" value="Unassembled WGS sequence"/>
</dbReference>
<proteinExistence type="predicted"/>
<sequence length="378" mass="43304">MLCARCLSMLFGPQEGPHHEYIDDVEKASDNRCFICYRLLYLIRRYKLQALEARRVSDHTTIQGTGNQVGQAPKVPSRLRYYFAHNFLGVGDPKKDVMIEFKHEGRYPCIEGYRRCIVNAKKALEEMAGYGVQDTHLRDPFTERSRNHSECRDAALALSKAERPESESWRPKRLIDCYVKDERLHLVRGEDLEILDYATLNNEDQALGSKIPLAEQPLTFCQAILVCRGLGTRYFWIDSICIIQSGDNGDDWLLHAREMSTIYTFCTLNLAAEHASNPNQGLFINRMLRPPLVLAPAGESGTEVRDIMLRSSYYLDSNTDLSLAPDETYRLEPSTDSVAETAVMHTTLSTRGWVMQERLLSRRTLHFSRHQIAWSCYA</sequence>
<comment type="caution">
    <text evidence="2">The sequence shown here is derived from an EMBL/GenBank/DDBJ whole genome shotgun (WGS) entry which is preliminary data.</text>
</comment>
<feature type="domain" description="Heterokaryon incompatibility" evidence="1">
    <location>
        <begin position="210"/>
        <end position="357"/>
    </location>
</feature>
<protein>
    <submittedName>
        <fullName evidence="2">HET-domain-containing</fullName>
    </submittedName>
</protein>